<feature type="domain" description="C3H1-type" evidence="16">
    <location>
        <begin position="179"/>
        <end position="207"/>
    </location>
</feature>
<feature type="domain" description="RRM" evidence="15">
    <location>
        <begin position="212"/>
        <end position="312"/>
    </location>
</feature>
<dbReference type="Proteomes" id="UP001497512">
    <property type="component" value="Chromosome 7"/>
</dbReference>
<evidence type="ECO:0000313" key="17">
    <source>
        <dbReference type="EMBL" id="CAK9232289.1"/>
    </source>
</evidence>
<evidence type="ECO:0000256" key="12">
    <source>
        <dbReference type="PROSITE-ProRule" id="PRU00723"/>
    </source>
</evidence>
<sequence>MSRKEKRKNAKKLKRKQDRQHAAEVDRQKEEAVVLDTQELLRRQQLEAEELAKERREHEEQERLWLLREEQARQDALRKQEEAAARKQEEWKLKETEKEDEDGWEYVEDGPAEIIWQGNEIIVKKAKRRVLKSNLLEDANRSTSNPLPPQSTAFHSHKNSSATSTVHEEVAQCANYGTEQDKKHCPFYIKTGVCRFGVRCSRVHPVFNDKAVTLLIRSMYTGPGLAWDHQDGLEYTDEEIAQHYEEFYDDVHSEFLQFGELVNFKVCRNGSPHLRGNVYVHYCTEESAMAAYNALNGRFYAGKQITCEFVRVTKWRVAICGEYLKTNYRPCSHGTACNFLHSFRNPRGEYEWADWDAPSPRSWQAKMAKLFGYSQDSVENRHTRQRKDHDYDDEGKYDEYHHHTRRHQSSYHDSSRQRYSQSRHHDRRSGTRSHRRSSSEDLEDRSPHGYDDEELTSSQEAMVDTERGYSSRKRSYSDDTDSSPGFSHFQLERDSSRRKSRREKPSSRQTDGKRKHRHEKSESRKTSRQARDARDGQVKSNQSKQAGDQDGWENYRRKKHTRYSQELSPSERTNGHDDSLGANDLNDRWQGGNDTVKQNTEQRRVLRAKYRQLQQTITGDREELIRLDSNRFNEVVGKIEDLHRQVQKPREQIADAEAVLDIASTVFESVKGATHKSGVSPAGFVGAIIENFGIRMPDDDNDLTTINWGLLGLQACGIICEVPGLHTMLGPMDIEPKMRKVPAPRKARVKPSQCTRPEEVKDQNEMDAKAETDANMETMFGILRNVKCARLDALVLNRRSFSQTVENIFSLSFLVKDGRIAITYDEEGTHLVAPKNAPTAADRSSGKATNAQFVFRFDWACWQSMQERLEEGQELMPDRVNMHDADTEGPRQRTPIRKNSRNRGRERNAIESHENDNEQAESEDVAHCPTKRIRKHLNQFR</sequence>
<evidence type="ECO:0000256" key="1">
    <source>
        <dbReference type="ARBA" id="ARBA00004123"/>
    </source>
</evidence>
<name>A0ABP0UY44_9BRYO</name>
<feature type="region of interest" description="Disordered" evidence="14">
    <location>
        <begin position="875"/>
        <end position="941"/>
    </location>
</feature>
<feature type="compositionally biased region" description="Basic and acidic residues" evidence="14">
    <location>
        <begin position="490"/>
        <end position="512"/>
    </location>
</feature>
<evidence type="ECO:0000259" key="15">
    <source>
        <dbReference type="PROSITE" id="PS50102"/>
    </source>
</evidence>
<organism evidence="17 18">
    <name type="scientific">Sphagnum troendelagicum</name>
    <dbReference type="NCBI Taxonomy" id="128251"/>
    <lineage>
        <taxon>Eukaryota</taxon>
        <taxon>Viridiplantae</taxon>
        <taxon>Streptophyta</taxon>
        <taxon>Embryophyta</taxon>
        <taxon>Bryophyta</taxon>
        <taxon>Sphagnophytina</taxon>
        <taxon>Sphagnopsida</taxon>
        <taxon>Sphagnales</taxon>
        <taxon>Sphagnaceae</taxon>
        <taxon>Sphagnum</taxon>
    </lineage>
</organism>
<feature type="compositionally biased region" description="Basic and acidic residues" evidence="14">
    <location>
        <begin position="875"/>
        <end position="891"/>
    </location>
</feature>
<dbReference type="SUPFAM" id="SSF54928">
    <property type="entry name" value="RNA-binding domain, RBD"/>
    <property type="match status" value="1"/>
</dbReference>
<dbReference type="InterPro" id="IPR014854">
    <property type="entry name" value="Nse4_C"/>
</dbReference>
<evidence type="ECO:0000256" key="5">
    <source>
        <dbReference type="ARBA" id="ARBA00022763"/>
    </source>
</evidence>
<feature type="compositionally biased region" description="Basic residues" evidence="14">
    <location>
        <begin position="929"/>
        <end position="941"/>
    </location>
</feature>
<feature type="compositionally biased region" description="Basic and acidic residues" evidence="14">
    <location>
        <begin position="378"/>
        <end position="390"/>
    </location>
</feature>
<feature type="region of interest" description="Disordered" evidence="14">
    <location>
        <begin position="741"/>
        <end position="766"/>
    </location>
</feature>
<dbReference type="PANTHER" id="PTHR16140">
    <property type="entry name" value="NON-STRUCTURAL MAINTENANCE OF CHROMOSOMES ELEMENT 4"/>
    <property type="match status" value="1"/>
</dbReference>
<feature type="compositionally biased region" description="Basic and acidic residues" evidence="14">
    <location>
        <begin position="19"/>
        <end position="30"/>
    </location>
</feature>
<keyword evidence="10" id="KW-0539">Nucleus</keyword>
<feature type="region of interest" description="Disordered" evidence="14">
    <location>
        <begin position="1"/>
        <end position="30"/>
    </location>
</feature>
<dbReference type="Pfam" id="PF08743">
    <property type="entry name" value="Nse4_C"/>
    <property type="match status" value="1"/>
</dbReference>
<feature type="domain" description="C3H1-type" evidence="16">
    <location>
        <begin position="314"/>
        <end position="344"/>
    </location>
</feature>
<feature type="compositionally biased region" description="Basic residues" evidence="14">
    <location>
        <begin position="421"/>
        <end position="436"/>
    </location>
</feature>
<keyword evidence="8" id="KW-0233">DNA recombination</keyword>
<reference evidence="17" key="1">
    <citation type="submission" date="2024-02" db="EMBL/GenBank/DDBJ databases">
        <authorList>
            <consortium name="ELIXIR-Norway"/>
            <consortium name="Elixir Norway"/>
        </authorList>
    </citation>
    <scope>NUCLEOTIDE SEQUENCE</scope>
</reference>
<dbReference type="Pfam" id="PF00076">
    <property type="entry name" value="RRM_1"/>
    <property type="match status" value="1"/>
</dbReference>
<keyword evidence="3 12" id="KW-0479">Metal-binding</keyword>
<dbReference type="PRINTS" id="PR01848">
    <property type="entry name" value="U2AUXFACTOR"/>
</dbReference>
<dbReference type="InterPro" id="IPR035979">
    <property type="entry name" value="RBD_domain_sf"/>
</dbReference>
<evidence type="ECO:0000256" key="14">
    <source>
        <dbReference type="SAM" id="MobiDB-lite"/>
    </source>
</evidence>
<feature type="region of interest" description="Disordered" evidence="14">
    <location>
        <begin position="374"/>
        <end position="603"/>
    </location>
</feature>
<evidence type="ECO:0000256" key="9">
    <source>
        <dbReference type="ARBA" id="ARBA00023204"/>
    </source>
</evidence>
<comment type="subcellular location">
    <subcellularLocation>
        <location evidence="1">Nucleus</location>
    </subcellularLocation>
</comment>
<dbReference type="SMART" id="SM00361">
    <property type="entry name" value="RRM_1"/>
    <property type="match status" value="1"/>
</dbReference>
<keyword evidence="18" id="KW-1185">Reference proteome</keyword>
<evidence type="ECO:0000313" key="18">
    <source>
        <dbReference type="Proteomes" id="UP001497512"/>
    </source>
</evidence>
<keyword evidence="5" id="KW-0227">DNA damage</keyword>
<gene>
    <name evidence="17" type="ORF">CSSPTR1EN2_LOCUS21183</name>
</gene>
<keyword evidence="7 12" id="KW-0862">Zinc</keyword>
<evidence type="ECO:0000256" key="8">
    <source>
        <dbReference type="ARBA" id="ARBA00023172"/>
    </source>
</evidence>
<keyword evidence="11" id="KW-0694">RNA-binding</keyword>
<feature type="compositionally biased region" description="Polar residues" evidence="14">
    <location>
        <begin position="141"/>
        <end position="162"/>
    </location>
</feature>
<feature type="region of interest" description="Disordered" evidence="14">
    <location>
        <begin position="139"/>
        <end position="162"/>
    </location>
</feature>
<evidence type="ECO:0000256" key="10">
    <source>
        <dbReference type="ARBA" id="ARBA00023242"/>
    </source>
</evidence>
<dbReference type="EMBL" id="OZ019899">
    <property type="protein sequence ID" value="CAK9232289.1"/>
    <property type="molecule type" value="Genomic_DNA"/>
</dbReference>
<feature type="compositionally biased region" description="Basic and acidic residues" evidence="14">
    <location>
        <begin position="903"/>
        <end position="916"/>
    </location>
</feature>
<accession>A0ABP0UY44</accession>
<dbReference type="InterPro" id="IPR000504">
    <property type="entry name" value="RRM_dom"/>
</dbReference>
<keyword evidence="6 12" id="KW-0863">Zinc-finger</keyword>
<evidence type="ECO:0000256" key="11">
    <source>
        <dbReference type="PROSITE-ProRule" id="PRU00176"/>
    </source>
</evidence>
<evidence type="ECO:0000256" key="3">
    <source>
        <dbReference type="ARBA" id="ARBA00022723"/>
    </source>
</evidence>
<dbReference type="SMART" id="SM00356">
    <property type="entry name" value="ZnF_C3H1"/>
    <property type="match status" value="2"/>
</dbReference>
<dbReference type="Pfam" id="PF00642">
    <property type="entry name" value="zf-CCCH"/>
    <property type="match status" value="1"/>
</dbReference>
<feature type="zinc finger region" description="C3H1-type" evidence="12">
    <location>
        <begin position="314"/>
        <end position="344"/>
    </location>
</feature>
<evidence type="ECO:0000256" key="4">
    <source>
        <dbReference type="ARBA" id="ARBA00022737"/>
    </source>
</evidence>
<protein>
    <recommendedName>
        <fullName evidence="19">Non-structural maintenance of chromosomes element 4</fullName>
    </recommendedName>
</protein>
<proteinExistence type="inferred from homology"/>
<keyword evidence="9" id="KW-0234">DNA repair</keyword>
<dbReference type="InterPro" id="IPR027786">
    <property type="entry name" value="Nse4/EID"/>
</dbReference>
<feature type="zinc finger region" description="C3H1-type" evidence="12">
    <location>
        <begin position="179"/>
        <end position="207"/>
    </location>
</feature>
<evidence type="ECO:0008006" key="19">
    <source>
        <dbReference type="Google" id="ProtNLM"/>
    </source>
</evidence>
<evidence type="ECO:0000256" key="2">
    <source>
        <dbReference type="ARBA" id="ARBA00008997"/>
    </source>
</evidence>
<dbReference type="CDD" id="cd12540">
    <property type="entry name" value="RRM_U2AFBPL"/>
    <property type="match status" value="1"/>
</dbReference>
<dbReference type="InterPro" id="IPR012677">
    <property type="entry name" value="Nucleotide-bd_a/b_plait_sf"/>
</dbReference>
<dbReference type="PROSITE" id="PS50102">
    <property type="entry name" value="RRM"/>
    <property type="match status" value="1"/>
</dbReference>
<comment type="similarity">
    <text evidence="2">Belongs to the NSE4 family.</text>
</comment>
<feature type="compositionally biased region" description="Basic residues" evidence="14">
    <location>
        <begin position="1"/>
        <end position="18"/>
    </location>
</feature>
<dbReference type="InterPro" id="IPR000571">
    <property type="entry name" value="Znf_CCCH"/>
</dbReference>
<dbReference type="PROSITE" id="PS50103">
    <property type="entry name" value="ZF_C3H1"/>
    <property type="match status" value="2"/>
</dbReference>
<dbReference type="InterPro" id="IPR003954">
    <property type="entry name" value="RRM_euk-type"/>
</dbReference>
<feature type="compositionally biased region" description="Basic and acidic residues" evidence="14">
    <location>
        <begin position="756"/>
        <end position="766"/>
    </location>
</feature>
<dbReference type="SMART" id="SM00360">
    <property type="entry name" value="RRM"/>
    <property type="match status" value="1"/>
</dbReference>
<dbReference type="Gene3D" id="3.30.70.330">
    <property type="match status" value="1"/>
</dbReference>
<evidence type="ECO:0000256" key="13">
    <source>
        <dbReference type="SAM" id="Coils"/>
    </source>
</evidence>
<evidence type="ECO:0000256" key="7">
    <source>
        <dbReference type="ARBA" id="ARBA00022833"/>
    </source>
</evidence>
<feature type="compositionally biased region" description="Basic and acidic residues" evidence="14">
    <location>
        <begin position="519"/>
        <end position="537"/>
    </location>
</feature>
<feature type="coiled-coil region" evidence="13">
    <location>
        <begin position="34"/>
        <end position="99"/>
    </location>
</feature>
<dbReference type="InterPro" id="IPR009145">
    <property type="entry name" value="U2AF_small"/>
</dbReference>
<evidence type="ECO:0000256" key="6">
    <source>
        <dbReference type="ARBA" id="ARBA00022771"/>
    </source>
</evidence>
<evidence type="ECO:0000259" key="16">
    <source>
        <dbReference type="PROSITE" id="PS50103"/>
    </source>
</evidence>
<keyword evidence="13" id="KW-0175">Coiled coil</keyword>
<dbReference type="PANTHER" id="PTHR16140:SF0">
    <property type="entry name" value="NON-STRUCTURAL MAINTENANCE OF CHROMOSOMES ELEMENT 4"/>
    <property type="match status" value="1"/>
</dbReference>
<keyword evidence="4" id="KW-0677">Repeat</keyword>